<evidence type="ECO:0000256" key="2">
    <source>
        <dbReference type="ARBA" id="ARBA00022723"/>
    </source>
</evidence>
<dbReference type="GO" id="GO:0030091">
    <property type="term" value="P:protein repair"/>
    <property type="evidence" value="ECO:0007669"/>
    <property type="project" value="InterPro"/>
</dbReference>
<comment type="function">
    <text evidence="6">Methionine-sulfoxide reductase that specifically reduces methionine (R)-sulfoxide back to methionine. While in many cases methionine oxidation is the result of random oxidation following oxidative stress, methionine oxidation is also a post-translational modification that takes place on specific residues.</text>
</comment>
<evidence type="ECO:0000256" key="1">
    <source>
        <dbReference type="ARBA" id="ARBA00007174"/>
    </source>
</evidence>
<dbReference type="InterPro" id="IPR028427">
    <property type="entry name" value="Met_Sox_Rdtase_MsrB"/>
</dbReference>
<evidence type="ECO:0000313" key="8">
    <source>
        <dbReference type="EMBL" id="JAI59371.1"/>
    </source>
</evidence>
<keyword evidence="4 6" id="KW-0560">Oxidoreductase</keyword>
<evidence type="ECO:0000259" key="7">
    <source>
        <dbReference type="PROSITE" id="PS51790"/>
    </source>
</evidence>
<organism evidence="8">
    <name type="scientific">Scylla olivacea</name>
    <name type="common">Orange mud crab</name>
    <name type="synonym">Cancer olivacea</name>
    <dbReference type="NCBI Taxonomy" id="85551"/>
    <lineage>
        <taxon>Eukaryota</taxon>
        <taxon>Metazoa</taxon>
        <taxon>Ecdysozoa</taxon>
        <taxon>Arthropoda</taxon>
        <taxon>Crustacea</taxon>
        <taxon>Multicrustacea</taxon>
        <taxon>Malacostraca</taxon>
        <taxon>Eumalacostraca</taxon>
        <taxon>Eucarida</taxon>
        <taxon>Decapoda</taxon>
        <taxon>Pleocyemata</taxon>
        <taxon>Brachyura</taxon>
        <taxon>Eubrachyura</taxon>
        <taxon>Portunoidea</taxon>
        <taxon>Portunidae</taxon>
        <taxon>Portuninae</taxon>
        <taxon>Scylla</taxon>
    </lineage>
</organism>
<comment type="catalytic activity">
    <reaction evidence="5 6">
        <text>L-methionyl-[protein] + [thioredoxin]-disulfide + H2O = L-methionyl-(R)-S-oxide-[protein] + [thioredoxin]-dithiol</text>
        <dbReference type="Rhea" id="RHEA:24164"/>
        <dbReference type="Rhea" id="RHEA-COMP:10698"/>
        <dbReference type="Rhea" id="RHEA-COMP:10700"/>
        <dbReference type="Rhea" id="RHEA-COMP:12313"/>
        <dbReference type="Rhea" id="RHEA-COMP:12314"/>
        <dbReference type="ChEBI" id="CHEBI:15377"/>
        <dbReference type="ChEBI" id="CHEBI:16044"/>
        <dbReference type="ChEBI" id="CHEBI:29950"/>
        <dbReference type="ChEBI" id="CHEBI:45764"/>
        <dbReference type="ChEBI" id="CHEBI:50058"/>
        <dbReference type="EC" id="1.8.4.12"/>
    </reaction>
</comment>
<dbReference type="SUPFAM" id="SSF51316">
    <property type="entry name" value="Mss4-like"/>
    <property type="match status" value="1"/>
</dbReference>
<dbReference type="GO" id="GO:0046872">
    <property type="term" value="F:metal ion binding"/>
    <property type="evidence" value="ECO:0007669"/>
    <property type="project" value="UniProtKB-KW"/>
</dbReference>
<dbReference type="InterPro" id="IPR002579">
    <property type="entry name" value="Met_Sox_Rdtase_MsrB_dom"/>
</dbReference>
<comment type="cofactor">
    <cofactor evidence="6">
        <name>Zn(2+)</name>
        <dbReference type="ChEBI" id="CHEBI:29105"/>
    </cofactor>
    <text evidence="6">Binds 1 zinc ion per subunit.</text>
</comment>
<reference evidence="8" key="1">
    <citation type="submission" date="2015-09" db="EMBL/GenBank/DDBJ databases">
        <title>Scylla olivacea transcriptome.</title>
        <authorList>
            <person name="Ikhwanuddin M."/>
        </authorList>
    </citation>
    <scope>NUCLEOTIDE SEQUENCE</scope>
</reference>
<evidence type="ECO:0000256" key="6">
    <source>
        <dbReference type="RuleBase" id="RU365044"/>
    </source>
</evidence>
<dbReference type="AlphaFoldDB" id="A0A0P4W180"/>
<sequence>MAGLGGAGRRVAHVCGRLWGRAGGVTRRSLVCSAVCASGNAKKDFKKMTPEEWKKHLTPQQYYVTREAGTEPAFTGEFYDHHEKGMYLCVCCGSELFSSEAKYDSGSGWPSFHSAAGKVSTHTDRSFLMVRTEVLCGECNAHLGHVFPDGPEPTGLRYCINSLSLKFSHKM</sequence>
<dbReference type="PANTHER" id="PTHR10173">
    <property type="entry name" value="METHIONINE SULFOXIDE REDUCTASE"/>
    <property type="match status" value="1"/>
</dbReference>
<comment type="similarity">
    <text evidence="1 6">Belongs to the MsrB Met sulfoxide reductase family.</text>
</comment>
<evidence type="ECO:0000256" key="5">
    <source>
        <dbReference type="ARBA" id="ARBA00048488"/>
    </source>
</evidence>
<dbReference type="InterPro" id="IPR011057">
    <property type="entry name" value="Mss4-like_sf"/>
</dbReference>
<dbReference type="PROSITE" id="PS51790">
    <property type="entry name" value="MSRB"/>
    <property type="match status" value="1"/>
</dbReference>
<evidence type="ECO:0000256" key="4">
    <source>
        <dbReference type="ARBA" id="ARBA00023002"/>
    </source>
</evidence>
<keyword evidence="2 6" id="KW-0479">Metal-binding</keyword>
<dbReference type="GO" id="GO:0033743">
    <property type="term" value="F:peptide-methionine (R)-S-oxide reductase activity"/>
    <property type="evidence" value="ECO:0007669"/>
    <property type="project" value="UniProtKB-EC"/>
</dbReference>
<dbReference type="Pfam" id="PF01641">
    <property type="entry name" value="SelR"/>
    <property type="match status" value="1"/>
</dbReference>
<dbReference type="FunFam" id="2.170.150.20:FF:000001">
    <property type="entry name" value="Peptide methionine sulfoxide reductase MsrB"/>
    <property type="match status" value="1"/>
</dbReference>
<dbReference type="GO" id="GO:0006979">
    <property type="term" value="P:response to oxidative stress"/>
    <property type="evidence" value="ECO:0007669"/>
    <property type="project" value="InterPro"/>
</dbReference>
<dbReference type="EMBL" id="GDRN01096238">
    <property type="protein sequence ID" value="JAI59371.1"/>
    <property type="molecule type" value="Transcribed_RNA"/>
</dbReference>
<dbReference type="NCBIfam" id="TIGR00357">
    <property type="entry name" value="peptide-methionine (R)-S-oxide reductase MsrB"/>
    <property type="match status" value="1"/>
</dbReference>
<dbReference type="Gene3D" id="2.170.150.20">
    <property type="entry name" value="Peptide methionine sulfoxide reductase"/>
    <property type="match status" value="1"/>
</dbReference>
<feature type="domain" description="MsrB" evidence="7">
    <location>
        <begin position="50"/>
        <end position="170"/>
    </location>
</feature>
<dbReference type="PANTHER" id="PTHR10173:SF52">
    <property type="entry name" value="METHIONINE-R-SULFOXIDE REDUCTASE B1"/>
    <property type="match status" value="1"/>
</dbReference>
<evidence type="ECO:0000256" key="3">
    <source>
        <dbReference type="ARBA" id="ARBA00022833"/>
    </source>
</evidence>
<keyword evidence="3 6" id="KW-0862">Zinc</keyword>
<protein>
    <recommendedName>
        <fullName evidence="6">Peptide-methionine (R)-S-oxide reductase</fullName>
        <ecNumber evidence="6">1.8.4.12</ecNumber>
    </recommendedName>
</protein>
<dbReference type="GO" id="GO:0005737">
    <property type="term" value="C:cytoplasm"/>
    <property type="evidence" value="ECO:0007669"/>
    <property type="project" value="TreeGrafter"/>
</dbReference>
<dbReference type="EC" id="1.8.4.12" evidence="6"/>
<name>A0A0P4W180_SCYOL</name>
<proteinExistence type="inferred from homology"/>
<accession>A0A0P4W180</accession>